<accession>A0A1M6HUQ4</accession>
<keyword evidence="2" id="KW-1185">Reference proteome</keyword>
<organism evidence="1 2">
    <name type="scientific">Pseudozobellia thermophila</name>
    <dbReference type="NCBI Taxonomy" id="192903"/>
    <lineage>
        <taxon>Bacteria</taxon>
        <taxon>Pseudomonadati</taxon>
        <taxon>Bacteroidota</taxon>
        <taxon>Flavobacteriia</taxon>
        <taxon>Flavobacteriales</taxon>
        <taxon>Flavobacteriaceae</taxon>
        <taxon>Pseudozobellia</taxon>
    </lineage>
</organism>
<name>A0A1M6HUQ4_9FLAO</name>
<evidence type="ECO:0000313" key="2">
    <source>
        <dbReference type="Proteomes" id="UP000184543"/>
    </source>
</evidence>
<dbReference type="Proteomes" id="UP000184543">
    <property type="component" value="Unassembled WGS sequence"/>
</dbReference>
<gene>
    <name evidence="1" type="ORF">SAMN04488513_103187</name>
</gene>
<dbReference type="AlphaFoldDB" id="A0A1M6HUQ4"/>
<dbReference type="OrthoDB" id="1367358at2"/>
<dbReference type="RefSeq" id="WP_072993364.1">
    <property type="nucleotide sequence ID" value="NZ_FQYU01000003.1"/>
</dbReference>
<proteinExistence type="predicted"/>
<reference evidence="2" key="1">
    <citation type="submission" date="2016-11" db="EMBL/GenBank/DDBJ databases">
        <authorList>
            <person name="Varghese N."/>
            <person name="Submissions S."/>
        </authorList>
    </citation>
    <scope>NUCLEOTIDE SEQUENCE [LARGE SCALE GENOMIC DNA]</scope>
    <source>
        <strain evidence="2">DSM 19858</strain>
    </source>
</reference>
<dbReference type="EMBL" id="FQYU01000003">
    <property type="protein sequence ID" value="SHJ25854.1"/>
    <property type="molecule type" value="Genomic_DNA"/>
</dbReference>
<protein>
    <submittedName>
        <fullName evidence="1">Uncharacterized protein</fullName>
    </submittedName>
</protein>
<evidence type="ECO:0000313" key="1">
    <source>
        <dbReference type="EMBL" id="SHJ25854.1"/>
    </source>
</evidence>
<sequence>MSIRLGNSCVNCENLVENHICKVHGVEVGTSYTCDSFEMKAMLKDKENCVSCVRYETSDCANPQKAAPGMSCAHWAPQGASA</sequence>